<comment type="caution">
    <text evidence="1">The sequence shown here is derived from an EMBL/GenBank/DDBJ whole genome shotgun (WGS) entry which is preliminary data.</text>
</comment>
<organism evidence="1 2">
    <name type="scientific">Plakobranchus ocellatus</name>
    <dbReference type="NCBI Taxonomy" id="259542"/>
    <lineage>
        <taxon>Eukaryota</taxon>
        <taxon>Metazoa</taxon>
        <taxon>Spiralia</taxon>
        <taxon>Lophotrochozoa</taxon>
        <taxon>Mollusca</taxon>
        <taxon>Gastropoda</taxon>
        <taxon>Heterobranchia</taxon>
        <taxon>Euthyneura</taxon>
        <taxon>Panpulmonata</taxon>
        <taxon>Sacoglossa</taxon>
        <taxon>Placobranchoidea</taxon>
        <taxon>Plakobranchidae</taxon>
        <taxon>Plakobranchus</taxon>
    </lineage>
</organism>
<proteinExistence type="predicted"/>
<protein>
    <submittedName>
        <fullName evidence="1">Uncharacterized protein</fullName>
    </submittedName>
</protein>
<reference evidence="1 2" key="1">
    <citation type="journal article" date="2021" name="Elife">
        <title>Chloroplast acquisition without the gene transfer in kleptoplastic sea slugs, Plakobranchus ocellatus.</title>
        <authorList>
            <person name="Maeda T."/>
            <person name="Takahashi S."/>
            <person name="Yoshida T."/>
            <person name="Shimamura S."/>
            <person name="Takaki Y."/>
            <person name="Nagai Y."/>
            <person name="Toyoda A."/>
            <person name="Suzuki Y."/>
            <person name="Arimoto A."/>
            <person name="Ishii H."/>
            <person name="Satoh N."/>
            <person name="Nishiyama T."/>
            <person name="Hasebe M."/>
            <person name="Maruyama T."/>
            <person name="Minagawa J."/>
            <person name="Obokata J."/>
            <person name="Shigenobu S."/>
        </authorList>
    </citation>
    <scope>NUCLEOTIDE SEQUENCE [LARGE SCALE GENOMIC DNA]</scope>
</reference>
<gene>
    <name evidence="1" type="ORF">PoB_007247600</name>
</gene>
<dbReference type="AlphaFoldDB" id="A0AAV4DQ00"/>
<dbReference type="EMBL" id="BLXT01008129">
    <property type="protein sequence ID" value="GFO45971.1"/>
    <property type="molecule type" value="Genomic_DNA"/>
</dbReference>
<name>A0AAV4DQ00_9GAST</name>
<sequence length="88" mass="9901">MRIALLEKTDGGFFQRAIAYSKVPPPYQGKSSCYLAPCMAEAVRPVYERLMTDALLSCCLSGMTQNAYESLLAQIWQHCPKHLFVGRK</sequence>
<dbReference type="Proteomes" id="UP000735302">
    <property type="component" value="Unassembled WGS sequence"/>
</dbReference>
<accession>A0AAV4DQ00</accession>
<keyword evidence="2" id="KW-1185">Reference proteome</keyword>
<evidence type="ECO:0000313" key="2">
    <source>
        <dbReference type="Proteomes" id="UP000735302"/>
    </source>
</evidence>
<evidence type="ECO:0000313" key="1">
    <source>
        <dbReference type="EMBL" id="GFO45971.1"/>
    </source>
</evidence>